<organism evidence="1 2">
    <name type="scientific">Methylophaga marina</name>
    <dbReference type="NCBI Taxonomy" id="45495"/>
    <lineage>
        <taxon>Bacteria</taxon>
        <taxon>Pseudomonadati</taxon>
        <taxon>Pseudomonadota</taxon>
        <taxon>Gammaproteobacteria</taxon>
        <taxon>Thiotrichales</taxon>
        <taxon>Piscirickettsiaceae</taxon>
        <taxon>Methylophaga</taxon>
    </lineage>
</organism>
<sequence length="55" mass="6400">MHWVCAGDDNFWGDIKKQSEIEVIIKLYLSKPALTYVSNRIDETLCYDYGNTLND</sequence>
<keyword evidence="2" id="KW-1185">Reference proteome</keyword>
<evidence type="ECO:0000313" key="1">
    <source>
        <dbReference type="EMBL" id="GAA0229465.1"/>
    </source>
</evidence>
<name>A0ABN0TT00_9GAMM</name>
<comment type="caution">
    <text evidence="1">The sequence shown here is derived from an EMBL/GenBank/DDBJ whole genome shotgun (WGS) entry which is preliminary data.</text>
</comment>
<dbReference type="Proteomes" id="UP001501476">
    <property type="component" value="Unassembled WGS sequence"/>
</dbReference>
<protein>
    <submittedName>
        <fullName evidence="1">Uncharacterized protein</fullName>
    </submittedName>
</protein>
<reference evidence="1 2" key="1">
    <citation type="journal article" date="2019" name="Int. J. Syst. Evol. Microbiol.">
        <title>The Global Catalogue of Microorganisms (GCM) 10K type strain sequencing project: providing services to taxonomists for standard genome sequencing and annotation.</title>
        <authorList>
            <consortium name="The Broad Institute Genomics Platform"/>
            <consortium name="The Broad Institute Genome Sequencing Center for Infectious Disease"/>
            <person name="Wu L."/>
            <person name="Ma J."/>
        </authorList>
    </citation>
    <scope>NUCLEOTIDE SEQUENCE [LARGE SCALE GENOMIC DNA]</scope>
    <source>
        <strain evidence="1 2">JCM 6886</strain>
    </source>
</reference>
<accession>A0ABN0TT00</accession>
<dbReference type="EMBL" id="BAAADG010000007">
    <property type="protein sequence ID" value="GAA0229465.1"/>
    <property type="molecule type" value="Genomic_DNA"/>
</dbReference>
<gene>
    <name evidence="1" type="ORF">GCM10008964_21110</name>
</gene>
<proteinExistence type="predicted"/>
<evidence type="ECO:0000313" key="2">
    <source>
        <dbReference type="Proteomes" id="UP001501476"/>
    </source>
</evidence>